<dbReference type="PANTHER" id="PTHR28054:SF1">
    <property type="entry name" value="RNA POLYMERASE I-SPECIFIC TRANSCRIPTION INITIATION FACTOR RRN10"/>
    <property type="match status" value="1"/>
</dbReference>
<feature type="compositionally biased region" description="Low complexity" evidence="1">
    <location>
        <begin position="25"/>
        <end position="40"/>
    </location>
</feature>
<evidence type="ECO:0000313" key="2">
    <source>
        <dbReference type="EMBL" id="CAK7238238.1"/>
    </source>
</evidence>
<feature type="compositionally biased region" description="Polar residues" evidence="1">
    <location>
        <begin position="41"/>
        <end position="50"/>
    </location>
</feature>
<feature type="compositionally biased region" description="Basic and acidic residues" evidence="1">
    <location>
        <begin position="265"/>
        <end position="280"/>
    </location>
</feature>
<protein>
    <submittedName>
        <fullName evidence="2">Uncharacterized protein</fullName>
    </submittedName>
</protein>
<feature type="compositionally biased region" description="Acidic residues" evidence="1">
    <location>
        <begin position="246"/>
        <end position="264"/>
    </location>
</feature>
<comment type="caution">
    <text evidence="2">The sequence shown here is derived from an EMBL/GenBank/DDBJ whole genome shotgun (WGS) entry which is preliminary data.</text>
</comment>
<proteinExistence type="predicted"/>
<keyword evidence="3" id="KW-1185">Reference proteome</keyword>
<dbReference type="PANTHER" id="PTHR28054">
    <property type="entry name" value="RNA POLYMERASE I-SPECIFIC TRANSCRIPTION INITIATION FACTOR RRN10"/>
    <property type="match status" value="1"/>
</dbReference>
<sequence length="294" mass="32502">MPDTDIDMQDAPATDRHSDAGTTVSLKSSKSAKSARSANSVQSGPSQSDAPFNANFRGHHNLHRRRSVYDVVAGRVRIRDPRPPKWPGQPIKYRHAQLAPEEALFRAANAPDRYEETDTYFAHEKLADGMLPPSDLIKAVHHYASNFYEALHKRHTKRSTVKAGTTVKTEKNVKTETAIKSEPETVVSPAIRGRVRDRARTRARPRRRRLVDERSMDETALLAFGILLEEAGRAVLGADGALVLTEDAEGSREDEDEEEEEEEGSKDAAKEGAKAKEAKVNKKKAGTSGKKKTS</sequence>
<gene>
    <name evidence="2" type="ORF">SEUCBS140593_010464</name>
</gene>
<name>A0ABP0D1K1_9PEZI</name>
<dbReference type="InterPro" id="IPR022793">
    <property type="entry name" value="Rrn10"/>
</dbReference>
<evidence type="ECO:0000313" key="3">
    <source>
        <dbReference type="Proteomes" id="UP001642482"/>
    </source>
</evidence>
<feature type="compositionally biased region" description="Basic residues" evidence="1">
    <location>
        <begin position="281"/>
        <end position="294"/>
    </location>
</feature>
<organism evidence="2 3">
    <name type="scientific">Sporothrix eucalyptigena</name>
    <dbReference type="NCBI Taxonomy" id="1812306"/>
    <lineage>
        <taxon>Eukaryota</taxon>
        <taxon>Fungi</taxon>
        <taxon>Dikarya</taxon>
        <taxon>Ascomycota</taxon>
        <taxon>Pezizomycotina</taxon>
        <taxon>Sordariomycetes</taxon>
        <taxon>Sordariomycetidae</taxon>
        <taxon>Ophiostomatales</taxon>
        <taxon>Ophiostomataceae</taxon>
        <taxon>Sporothrix</taxon>
    </lineage>
</organism>
<dbReference type="EMBL" id="CAWUHD010000220">
    <property type="protein sequence ID" value="CAK7238238.1"/>
    <property type="molecule type" value="Genomic_DNA"/>
</dbReference>
<feature type="region of interest" description="Disordered" evidence="1">
    <location>
        <begin position="1"/>
        <end position="59"/>
    </location>
</feature>
<feature type="region of interest" description="Disordered" evidence="1">
    <location>
        <begin position="245"/>
        <end position="294"/>
    </location>
</feature>
<reference evidence="2 3" key="1">
    <citation type="submission" date="2024-01" db="EMBL/GenBank/DDBJ databases">
        <authorList>
            <person name="Allen C."/>
            <person name="Tagirdzhanova G."/>
        </authorList>
    </citation>
    <scope>NUCLEOTIDE SEQUENCE [LARGE SCALE GENOMIC DNA]</scope>
</reference>
<accession>A0ABP0D1K1</accession>
<dbReference type="Proteomes" id="UP001642482">
    <property type="component" value="Unassembled WGS sequence"/>
</dbReference>
<evidence type="ECO:0000256" key="1">
    <source>
        <dbReference type="SAM" id="MobiDB-lite"/>
    </source>
</evidence>